<reference evidence="2 3" key="1">
    <citation type="submission" date="2018-05" db="EMBL/GenBank/DDBJ databases">
        <title>Draft genome sequence of Scytalidium lignicola DSM 105466, a ubiquitous saprotrophic fungus.</title>
        <authorList>
            <person name="Buettner E."/>
            <person name="Gebauer A.M."/>
            <person name="Hofrichter M."/>
            <person name="Liers C."/>
            <person name="Kellner H."/>
        </authorList>
    </citation>
    <scope>NUCLEOTIDE SEQUENCE [LARGE SCALE GENOMIC DNA]</scope>
    <source>
        <strain evidence="2 3">DSM 105466</strain>
    </source>
</reference>
<evidence type="ECO:0000313" key="2">
    <source>
        <dbReference type="EMBL" id="RFU27112.1"/>
    </source>
</evidence>
<protein>
    <submittedName>
        <fullName evidence="2">Uncharacterized protein</fullName>
    </submittedName>
</protein>
<dbReference type="EMBL" id="NCSJ02000222">
    <property type="protein sequence ID" value="RFU27112.1"/>
    <property type="molecule type" value="Genomic_DNA"/>
</dbReference>
<keyword evidence="3" id="KW-1185">Reference proteome</keyword>
<sequence>MQQVSTGTGPTWLEDIPQASSLSPTTNTAVVTEWLTVIVISEEETSASNIATATEGLPNILRRHGSVTLDLTDGIIVWRAIRYCIPYYRITVRAHVLVGAIGTCRANILQLERRVNIAVVRETGFWKLHLDTSGALNNTLSGSEEE</sequence>
<evidence type="ECO:0000313" key="3">
    <source>
        <dbReference type="Proteomes" id="UP000258309"/>
    </source>
</evidence>
<dbReference type="Proteomes" id="UP000258309">
    <property type="component" value="Unassembled WGS sequence"/>
</dbReference>
<comment type="caution">
    <text evidence="2">The sequence shown here is derived from an EMBL/GenBank/DDBJ whole genome shotgun (WGS) entry which is preliminary data.</text>
</comment>
<feature type="region of interest" description="Disordered" evidence="1">
    <location>
        <begin position="1"/>
        <end position="23"/>
    </location>
</feature>
<evidence type="ECO:0000256" key="1">
    <source>
        <dbReference type="SAM" id="MobiDB-lite"/>
    </source>
</evidence>
<proteinExistence type="predicted"/>
<accession>A0A3E2H1J8</accession>
<organism evidence="2 3">
    <name type="scientific">Scytalidium lignicola</name>
    <name type="common">Hyphomycete</name>
    <dbReference type="NCBI Taxonomy" id="5539"/>
    <lineage>
        <taxon>Eukaryota</taxon>
        <taxon>Fungi</taxon>
        <taxon>Dikarya</taxon>
        <taxon>Ascomycota</taxon>
        <taxon>Pezizomycotina</taxon>
        <taxon>Leotiomycetes</taxon>
        <taxon>Leotiomycetes incertae sedis</taxon>
        <taxon>Scytalidium</taxon>
    </lineage>
</organism>
<dbReference type="AlphaFoldDB" id="A0A3E2H1J8"/>
<gene>
    <name evidence="2" type="ORF">B7463_g9229</name>
</gene>
<feature type="non-terminal residue" evidence="2">
    <location>
        <position position="146"/>
    </location>
</feature>
<name>A0A3E2H1J8_SCYLI</name>
<feature type="non-terminal residue" evidence="2">
    <location>
        <position position="1"/>
    </location>
</feature>